<evidence type="ECO:0000256" key="2">
    <source>
        <dbReference type="ARBA" id="ARBA00004202"/>
    </source>
</evidence>
<dbReference type="NCBIfam" id="NF009980">
    <property type="entry name" value="PRK13446.1"/>
    <property type="match status" value="1"/>
</dbReference>
<accession>A0A2U3L089</accession>
<evidence type="ECO:0000256" key="7">
    <source>
        <dbReference type="ARBA" id="ARBA00023136"/>
    </source>
</evidence>
<evidence type="ECO:0000256" key="11">
    <source>
        <dbReference type="RuleBase" id="RU003656"/>
    </source>
</evidence>
<feature type="domain" description="ATP synthase F1 complex delta/epsilon subunit N-terminal" evidence="14">
    <location>
        <begin position="5"/>
        <end position="88"/>
    </location>
</feature>
<dbReference type="PANTHER" id="PTHR13822">
    <property type="entry name" value="ATP SYNTHASE DELTA/EPSILON CHAIN"/>
    <property type="match status" value="1"/>
</dbReference>
<keyword evidence="10" id="KW-0375">Hydrogen ion transport</keyword>
<dbReference type="InterPro" id="IPR020547">
    <property type="entry name" value="ATP_synth_F1_esu_C"/>
</dbReference>
<feature type="compositionally biased region" description="Basic and acidic residues" evidence="12">
    <location>
        <begin position="95"/>
        <end position="108"/>
    </location>
</feature>
<comment type="similarity">
    <text evidence="3 10 11">Belongs to the ATPase epsilon chain family.</text>
</comment>
<evidence type="ECO:0000256" key="10">
    <source>
        <dbReference type="HAMAP-Rule" id="MF_00530"/>
    </source>
</evidence>
<evidence type="ECO:0000256" key="1">
    <source>
        <dbReference type="ARBA" id="ARBA00003543"/>
    </source>
</evidence>
<dbReference type="PANTHER" id="PTHR13822:SF10">
    <property type="entry name" value="ATP SYNTHASE EPSILON CHAIN, CHLOROPLASTIC"/>
    <property type="match status" value="1"/>
</dbReference>
<comment type="function">
    <text evidence="1 10">Produces ATP from ADP in the presence of a proton gradient across the membrane.</text>
</comment>
<evidence type="ECO:0000256" key="12">
    <source>
        <dbReference type="SAM" id="MobiDB-lite"/>
    </source>
</evidence>
<keyword evidence="5 10" id="KW-0813">Transport</keyword>
<dbReference type="Pfam" id="PF02823">
    <property type="entry name" value="ATP-synt_DE_N"/>
    <property type="match status" value="1"/>
</dbReference>
<dbReference type="InterPro" id="IPR036771">
    <property type="entry name" value="ATPsynth_dsu/esu_N"/>
</dbReference>
<dbReference type="GO" id="GO:0005524">
    <property type="term" value="F:ATP binding"/>
    <property type="evidence" value="ECO:0007669"/>
    <property type="project" value="UniProtKB-UniRule"/>
</dbReference>
<evidence type="ECO:0000313" key="15">
    <source>
        <dbReference type="EMBL" id="SPF45260.1"/>
    </source>
</evidence>
<dbReference type="Gene3D" id="1.20.5.440">
    <property type="entry name" value="ATP synthase delta/epsilon subunit, C-terminal domain"/>
    <property type="match status" value="1"/>
</dbReference>
<dbReference type="AlphaFoldDB" id="A0A2U3L089"/>
<dbReference type="SUPFAM" id="SSF51344">
    <property type="entry name" value="Epsilon subunit of F1F0-ATP synthase N-terminal domain"/>
    <property type="match status" value="1"/>
</dbReference>
<organism evidence="15 16">
    <name type="scientific">Candidatus Sulfotelmatobacter kueseliae</name>
    <dbReference type="NCBI Taxonomy" id="2042962"/>
    <lineage>
        <taxon>Bacteria</taxon>
        <taxon>Pseudomonadati</taxon>
        <taxon>Acidobacteriota</taxon>
        <taxon>Terriglobia</taxon>
        <taxon>Terriglobales</taxon>
        <taxon>Candidatus Korobacteraceae</taxon>
        <taxon>Candidatus Sulfotelmatobacter</taxon>
    </lineage>
</organism>
<dbReference type="Proteomes" id="UP000238701">
    <property type="component" value="Unassembled WGS sequence"/>
</dbReference>
<evidence type="ECO:0000259" key="14">
    <source>
        <dbReference type="Pfam" id="PF02823"/>
    </source>
</evidence>
<dbReference type="Pfam" id="PF00401">
    <property type="entry name" value="ATP-synt_DE"/>
    <property type="match status" value="1"/>
</dbReference>
<protein>
    <recommendedName>
        <fullName evidence="10">ATP synthase epsilon chain</fullName>
    </recommendedName>
    <alternativeName>
        <fullName evidence="10">ATP synthase F1 sector epsilon subunit</fullName>
    </alternativeName>
    <alternativeName>
        <fullName evidence="10">F-ATPase epsilon subunit</fullName>
    </alternativeName>
</protein>
<dbReference type="CDD" id="cd12152">
    <property type="entry name" value="F1-ATPase_delta"/>
    <property type="match status" value="1"/>
</dbReference>
<dbReference type="GO" id="GO:0045259">
    <property type="term" value="C:proton-transporting ATP synthase complex"/>
    <property type="evidence" value="ECO:0007669"/>
    <property type="project" value="UniProtKB-KW"/>
</dbReference>
<feature type="domain" description="ATP synthase epsilon subunit C-terminal" evidence="13">
    <location>
        <begin position="93"/>
        <end position="136"/>
    </location>
</feature>
<evidence type="ECO:0000313" key="16">
    <source>
        <dbReference type="Proteomes" id="UP000238701"/>
    </source>
</evidence>
<evidence type="ECO:0000256" key="8">
    <source>
        <dbReference type="ARBA" id="ARBA00023196"/>
    </source>
</evidence>
<keyword evidence="9 10" id="KW-0066">ATP synthesis</keyword>
<comment type="subcellular location">
    <subcellularLocation>
        <location evidence="2 10">Cell membrane</location>
        <topology evidence="2 10">Peripheral membrane protein</topology>
    </subcellularLocation>
</comment>
<sequence length="140" mass="15264">MADTFQLEIVTPEKKVVETKAAEEIQIPGRNGYLGILPGHAPLITELAVGEVSFRENSGSTSNVQRLAVAWGFAEVLPDKVTILAETAERPSEIDVERARKAKERAEQRLTSGDTSVDVERALNALQRAQARLDVAAKNK</sequence>
<evidence type="ECO:0000256" key="6">
    <source>
        <dbReference type="ARBA" id="ARBA00023065"/>
    </source>
</evidence>
<dbReference type="InterPro" id="IPR020546">
    <property type="entry name" value="ATP_synth_F1_dsu/esu_N"/>
</dbReference>
<dbReference type="HAMAP" id="MF_00530">
    <property type="entry name" value="ATP_synth_epsil_bac"/>
    <property type="match status" value="1"/>
</dbReference>
<comment type="subunit">
    <text evidence="4 10 11">F-type ATPases have 2 components, CF(1) - the catalytic core - and CF(0) - the membrane proton channel. CF(1) has five subunits: alpha(3), beta(3), gamma(1), delta(1), epsilon(1). CF(0) has three main subunits: a, b and c.</text>
</comment>
<keyword evidence="10" id="KW-1003">Cell membrane</keyword>
<evidence type="ECO:0000256" key="4">
    <source>
        <dbReference type="ARBA" id="ARBA00011648"/>
    </source>
</evidence>
<feature type="region of interest" description="Disordered" evidence="12">
    <location>
        <begin position="95"/>
        <end position="114"/>
    </location>
</feature>
<dbReference type="InterPro" id="IPR036794">
    <property type="entry name" value="ATP_F1_dsu/esu_C_sf"/>
</dbReference>
<dbReference type="EMBL" id="OMOD01000152">
    <property type="protein sequence ID" value="SPF45260.1"/>
    <property type="molecule type" value="Genomic_DNA"/>
</dbReference>
<keyword evidence="6 10" id="KW-0406">Ion transport</keyword>
<evidence type="ECO:0000256" key="9">
    <source>
        <dbReference type="ARBA" id="ARBA00023310"/>
    </source>
</evidence>
<dbReference type="Gene3D" id="2.60.15.10">
    <property type="entry name" value="F0F1 ATP synthase delta/epsilon subunit, N-terminal"/>
    <property type="match status" value="1"/>
</dbReference>
<proteinExistence type="inferred from homology"/>
<dbReference type="GO" id="GO:0046933">
    <property type="term" value="F:proton-transporting ATP synthase activity, rotational mechanism"/>
    <property type="evidence" value="ECO:0007669"/>
    <property type="project" value="UniProtKB-UniRule"/>
</dbReference>
<reference evidence="16" key="1">
    <citation type="submission" date="2018-02" db="EMBL/GenBank/DDBJ databases">
        <authorList>
            <person name="Hausmann B."/>
        </authorList>
    </citation>
    <scope>NUCLEOTIDE SEQUENCE [LARGE SCALE GENOMIC DNA]</scope>
    <source>
        <strain evidence="16">Peat soil MAG SbA1</strain>
    </source>
</reference>
<evidence type="ECO:0000256" key="5">
    <source>
        <dbReference type="ARBA" id="ARBA00022448"/>
    </source>
</evidence>
<dbReference type="NCBIfam" id="TIGR01216">
    <property type="entry name" value="ATP_synt_epsi"/>
    <property type="match status" value="1"/>
</dbReference>
<name>A0A2U3L089_9BACT</name>
<dbReference type="InterPro" id="IPR001469">
    <property type="entry name" value="ATP_synth_F1_dsu/esu"/>
</dbReference>
<evidence type="ECO:0000256" key="3">
    <source>
        <dbReference type="ARBA" id="ARBA00005712"/>
    </source>
</evidence>
<dbReference type="SUPFAM" id="SSF46604">
    <property type="entry name" value="Epsilon subunit of F1F0-ATP synthase C-terminal domain"/>
    <property type="match status" value="1"/>
</dbReference>
<evidence type="ECO:0000259" key="13">
    <source>
        <dbReference type="Pfam" id="PF00401"/>
    </source>
</evidence>
<dbReference type="OrthoDB" id="9804110at2"/>
<dbReference type="GO" id="GO:0005886">
    <property type="term" value="C:plasma membrane"/>
    <property type="evidence" value="ECO:0007669"/>
    <property type="project" value="UniProtKB-SubCell"/>
</dbReference>
<keyword evidence="7 10" id="KW-0472">Membrane</keyword>
<gene>
    <name evidence="10 15" type="primary">atpC</name>
    <name evidence="15" type="ORF">SBA1_570002</name>
</gene>
<keyword evidence="8 10" id="KW-0139">CF(1)</keyword>